<comment type="caution">
    <text evidence="1">The sequence shown here is derived from an EMBL/GenBank/DDBJ whole genome shotgun (WGS) entry which is preliminary data.</text>
</comment>
<dbReference type="Pfam" id="PF04390">
    <property type="entry name" value="LptE"/>
    <property type="match status" value="1"/>
</dbReference>
<evidence type="ECO:0000313" key="1">
    <source>
        <dbReference type="EMBL" id="RLQ88966.1"/>
    </source>
</evidence>
<dbReference type="InterPro" id="IPR007485">
    <property type="entry name" value="LPS_assembly_LptE"/>
</dbReference>
<dbReference type="GO" id="GO:0043165">
    <property type="term" value="P:Gram-negative-bacterium-type cell outer membrane assembly"/>
    <property type="evidence" value="ECO:0007669"/>
    <property type="project" value="InterPro"/>
</dbReference>
<reference evidence="1 2" key="1">
    <citation type="submission" date="2018-10" db="EMBL/GenBank/DDBJ databases">
        <title>Notoacmeibacter sp. M2BS9Y-3-1, whole genome shotgun sequence.</title>
        <authorList>
            <person name="Tuo L."/>
        </authorList>
    </citation>
    <scope>NUCLEOTIDE SEQUENCE [LARGE SCALE GENOMIC DNA]</scope>
    <source>
        <strain evidence="1 2">M2BS9Y-3-1</strain>
    </source>
</reference>
<evidence type="ECO:0000313" key="2">
    <source>
        <dbReference type="Proteomes" id="UP000281094"/>
    </source>
</evidence>
<name>A0A3L7JE60_9HYPH</name>
<proteinExistence type="predicted"/>
<dbReference type="RefSeq" id="WP_121645934.1">
    <property type="nucleotide sequence ID" value="NZ_RCWN01000001.1"/>
</dbReference>
<dbReference type="Gene3D" id="3.30.160.150">
    <property type="entry name" value="Lipoprotein like domain"/>
    <property type="match status" value="1"/>
</dbReference>
<sequence length="186" mass="20321">MWLSDRASSVLSRLAGICALLTLAACSVQPLYGTSGSATMNRLPIEVADVSGPDRPAFMLRDELVFLINGGRSQPVGAPFRLDIVLERKNRVSNTAPVADGEINRTFAGQVELRANYELVNVETDEVITSGRRRAFAQYDRSTQLYALRAAQEDAEEDAARELARIVVLAINGKLKTYVAPQIVVK</sequence>
<dbReference type="PROSITE" id="PS51257">
    <property type="entry name" value="PROKAR_LIPOPROTEIN"/>
    <property type="match status" value="1"/>
</dbReference>
<dbReference type="GO" id="GO:0019867">
    <property type="term" value="C:outer membrane"/>
    <property type="evidence" value="ECO:0007669"/>
    <property type="project" value="InterPro"/>
</dbReference>
<dbReference type="EMBL" id="RCWN01000001">
    <property type="protein sequence ID" value="RLQ88966.1"/>
    <property type="molecule type" value="Genomic_DNA"/>
</dbReference>
<dbReference type="AlphaFoldDB" id="A0A3L7JE60"/>
<accession>A0A3L7JE60</accession>
<evidence type="ECO:0008006" key="3">
    <source>
        <dbReference type="Google" id="ProtNLM"/>
    </source>
</evidence>
<gene>
    <name evidence="1" type="ORF">D8780_12715</name>
</gene>
<dbReference type="Proteomes" id="UP000281094">
    <property type="component" value="Unassembled WGS sequence"/>
</dbReference>
<organism evidence="1 2">
    <name type="scientific">Notoacmeibacter ruber</name>
    <dbReference type="NCBI Taxonomy" id="2670375"/>
    <lineage>
        <taxon>Bacteria</taxon>
        <taxon>Pseudomonadati</taxon>
        <taxon>Pseudomonadota</taxon>
        <taxon>Alphaproteobacteria</taxon>
        <taxon>Hyphomicrobiales</taxon>
        <taxon>Notoacmeibacteraceae</taxon>
        <taxon>Notoacmeibacter</taxon>
    </lineage>
</organism>
<protein>
    <recommendedName>
        <fullName evidence="3">LPS-assembly lipoprotein</fullName>
    </recommendedName>
</protein>
<keyword evidence="2" id="KW-1185">Reference proteome</keyword>